<evidence type="ECO:0000256" key="4">
    <source>
        <dbReference type="SAM" id="MobiDB-lite"/>
    </source>
</evidence>
<accession>A0A2R7Z0T6</accession>
<comment type="similarity">
    <text evidence="1">Belongs to the SCO1/2 family.</text>
</comment>
<sequence>MDEPTPNTATAIFFGFTNCHDICPTTMADLAAARRSLPTSAASKVNLVFVTVDPKRDTPPVLRRWLDQFDPDIVGLRGPVRRVHRAEDSLYASNSSKSSPTPEGTDAGAHEHQSTEEGHTHPDGDPDGYAVDHSSVVYLFGPDGSTVIYTGGATPPDYAADLTRLLYP</sequence>
<feature type="binding site" evidence="2">
    <location>
        <position position="23"/>
    </location>
    <ligand>
        <name>Cu cation</name>
        <dbReference type="ChEBI" id="CHEBI:23378"/>
    </ligand>
</feature>
<feature type="region of interest" description="Disordered" evidence="4">
    <location>
        <begin position="88"/>
        <end position="128"/>
    </location>
</feature>
<keyword evidence="6" id="KW-1185">Reference proteome</keyword>
<evidence type="ECO:0000256" key="2">
    <source>
        <dbReference type="PIRSR" id="PIRSR603782-1"/>
    </source>
</evidence>
<evidence type="ECO:0000313" key="5">
    <source>
        <dbReference type="EMBL" id="PUA82174.1"/>
    </source>
</evidence>
<keyword evidence="2" id="KW-0479">Metal-binding</keyword>
<comment type="caution">
    <text evidence="5">The sequence shown here is derived from an EMBL/GenBank/DDBJ whole genome shotgun (WGS) entry which is preliminary data.</text>
</comment>
<dbReference type="InterPro" id="IPR036249">
    <property type="entry name" value="Thioredoxin-like_sf"/>
</dbReference>
<evidence type="ECO:0000256" key="1">
    <source>
        <dbReference type="ARBA" id="ARBA00010996"/>
    </source>
</evidence>
<dbReference type="PANTHER" id="PTHR12151:SF25">
    <property type="entry name" value="LINALOOL DEHYDRATASE_ISOMERASE DOMAIN-CONTAINING PROTEIN"/>
    <property type="match status" value="1"/>
</dbReference>
<feature type="compositionally biased region" description="Basic and acidic residues" evidence="4">
    <location>
        <begin position="108"/>
        <end position="124"/>
    </location>
</feature>
<feature type="binding site" evidence="2">
    <location>
        <position position="19"/>
    </location>
    <ligand>
        <name>Cu cation</name>
        <dbReference type="ChEBI" id="CHEBI:23378"/>
    </ligand>
</feature>
<gene>
    <name evidence="5" type="ORF">C7S10_08385</name>
</gene>
<dbReference type="EMBL" id="PYXZ01000002">
    <property type="protein sequence ID" value="PUA82174.1"/>
    <property type="molecule type" value="Genomic_DNA"/>
</dbReference>
<keyword evidence="2" id="KW-0186">Copper</keyword>
<evidence type="ECO:0008006" key="7">
    <source>
        <dbReference type="Google" id="ProtNLM"/>
    </source>
</evidence>
<organism evidence="5 6">
    <name type="scientific">Nocardioides currus</name>
    <dbReference type="NCBI Taxonomy" id="2133958"/>
    <lineage>
        <taxon>Bacteria</taxon>
        <taxon>Bacillati</taxon>
        <taxon>Actinomycetota</taxon>
        <taxon>Actinomycetes</taxon>
        <taxon>Propionibacteriales</taxon>
        <taxon>Nocardioidaceae</taxon>
        <taxon>Nocardioides</taxon>
    </lineage>
</organism>
<proteinExistence type="inferred from homology"/>
<dbReference type="CDD" id="cd02968">
    <property type="entry name" value="SCO"/>
    <property type="match status" value="1"/>
</dbReference>
<dbReference type="GO" id="GO:0046872">
    <property type="term" value="F:metal ion binding"/>
    <property type="evidence" value="ECO:0007669"/>
    <property type="project" value="UniProtKB-KW"/>
</dbReference>
<dbReference type="PANTHER" id="PTHR12151">
    <property type="entry name" value="ELECTRON TRANSPORT PROTIN SCO1/SENC FAMILY MEMBER"/>
    <property type="match status" value="1"/>
</dbReference>
<reference evidence="5 6" key="1">
    <citation type="submission" date="2018-03" db="EMBL/GenBank/DDBJ databases">
        <authorList>
            <person name="Keele B.F."/>
        </authorList>
    </citation>
    <scope>NUCLEOTIDE SEQUENCE [LARGE SCALE GENOMIC DNA]</scope>
    <source>
        <strain evidence="5 6">IB-3</strain>
    </source>
</reference>
<dbReference type="OrthoDB" id="9790194at2"/>
<name>A0A2R7Z0T6_9ACTN</name>
<evidence type="ECO:0000256" key="3">
    <source>
        <dbReference type="PIRSR" id="PIRSR603782-2"/>
    </source>
</evidence>
<feature type="compositionally biased region" description="Polar residues" evidence="4">
    <location>
        <begin position="91"/>
        <end position="102"/>
    </location>
</feature>
<keyword evidence="3" id="KW-1015">Disulfide bond</keyword>
<feature type="disulfide bond" description="Redox-active" evidence="3">
    <location>
        <begin position="19"/>
        <end position="23"/>
    </location>
</feature>
<evidence type="ECO:0000313" key="6">
    <source>
        <dbReference type="Proteomes" id="UP000244867"/>
    </source>
</evidence>
<dbReference type="Proteomes" id="UP000244867">
    <property type="component" value="Unassembled WGS sequence"/>
</dbReference>
<dbReference type="AlphaFoldDB" id="A0A2R7Z0T6"/>
<feature type="binding site" evidence="2">
    <location>
        <position position="133"/>
    </location>
    <ligand>
        <name>Cu cation</name>
        <dbReference type="ChEBI" id="CHEBI:23378"/>
    </ligand>
</feature>
<dbReference type="SUPFAM" id="SSF52833">
    <property type="entry name" value="Thioredoxin-like"/>
    <property type="match status" value="1"/>
</dbReference>
<dbReference type="Pfam" id="PF02630">
    <property type="entry name" value="SCO1-SenC"/>
    <property type="match status" value="1"/>
</dbReference>
<dbReference type="Gene3D" id="3.40.30.10">
    <property type="entry name" value="Glutaredoxin"/>
    <property type="match status" value="1"/>
</dbReference>
<dbReference type="InterPro" id="IPR003782">
    <property type="entry name" value="SCO1/SenC"/>
</dbReference>
<protein>
    <recommendedName>
        <fullName evidence="7">SCO family protein</fullName>
    </recommendedName>
</protein>